<gene>
    <name evidence="2" type="ORF">CLV52_1800</name>
</gene>
<dbReference type="AlphaFoldDB" id="A0A4R7FKI2"/>
<sequence>MTSTAGPRPDAVPLGTRRERVVLASDESPGTIAAARWLARRSERRPLAIEVAVVARGPHGEDRTGPGAEAAEGVAWAVREYLDARIPSARTTIRVLDGGIAAALTREAGGADLLVLGCNRTAVWQHLPLATRAVRVAERAAVPTVVVPASWRPGDGVVVAALGAEDVGPVVDAAAEEAERAGRGLQLVGSAMIPWLTAPAALWLPAGERTDAAGDRPVDAAAERVRAAHPGLTVGTDLARDGLLPSLLEHAASAELLVIGVPTGPRFGSVLRGVLEHAPCPVEVVPVPRAARGQ</sequence>
<evidence type="ECO:0000313" key="3">
    <source>
        <dbReference type="Proteomes" id="UP000295344"/>
    </source>
</evidence>
<dbReference type="CDD" id="cd00293">
    <property type="entry name" value="USP-like"/>
    <property type="match status" value="1"/>
</dbReference>
<name>A0A4R7FKI2_9MICO</name>
<dbReference type="Gene3D" id="3.40.50.620">
    <property type="entry name" value="HUPs"/>
    <property type="match status" value="2"/>
</dbReference>
<dbReference type="SUPFAM" id="SSF52402">
    <property type="entry name" value="Adenine nucleotide alpha hydrolases-like"/>
    <property type="match status" value="2"/>
</dbReference>
<dbReference type="InterPro" id="IPR006016">
    <property type="entry name" value="UspA"/>
</dbReference>
<organism evidence="2 3">
    <name type="scientific">Amnibacterium kyonggiense</name>
    <dbReference type="NCBI Taxonomy" id="595671"/>
    <lineage>
        <taxon>Bacteria</taxon>
        <taxon>Bacillati</taxon>
        <taxon>Actinomycetota</taxon>
        <taxon>Actinomycetes</taxon>
        <taxon>Micrococcales</taxon>
        <taxon>Microbacteriaceae</taxon>
        <taxon>Amnibacterium</taxon>
    </lineage>
</organism>
<dbReference type="InterPro" id="IPR014729">
    <property type="entry name" value="Rossmann-like_a/b/a_fold"/>
</dbReference>
<proteinExistence type="predicted"/>
<keyword evidence="3" id="KW-1185">Reference proteome</keyword>
<dbReference type="Proteomes" id="UP000295344">
    <property type="component" value="Unassembled WGS sequence"/>
</dbReference>
<dbReference type="Pfam" id="PF00582">
    <property type="entry name" value="Usp"/>
    <property type="match status" value="1"/>
</dbReference>
<dbReference type="EMBL" id="SOAM01000002">
    <property type="protein sequence ID" value="TDS76862.1"/>
    <property type="molecule type" value="Genomic_DNA"/>
</dbReference>
<evidence type="ECO:0000313" key="2">
    <source>
        <dbReference type="EMBL" id="TDS76862.1"/>
    </source>
</evidence>
<protein>
    <submittedName>
        <fullName evidence="2">Universal stress protein family protein</fullName>
    </submittedName>
</protein>
<accession>A0A4R7FKI2</accession>
<feature type="domain" description="UspA" evidence="1">
    <location>
        <begin position="19"/>
        <end position="148"/>
    </location>
</feature>
<evidence type="ECO:0000259" key="1">
    <source>
        <dbReference type="Pfam" id="PF00582"/>
    </source>
</evidence>
<dbReference type="RefSeq" id="WP_133766011.1">
    <property type="nucleotide sequence ID" value="NZ_BAAARP010000002.1"/>
</dbReference>
<comment type="caution">
    <text evidence="2">The sequence shown here is derived from an EMBL/GenBank/DDBJ whole genome shotgun (WGS) entry which is preliminary data.</text>
</comment>
<reference evidence="2 3" key="1">
    <citation type="submission" date="2019-03" db="EMBL/GenBank/DDBJ databases">
        <title>Genomic Encyclopedia of Archaeal and Bacterial Type Strains, Phase II (KMG-II): from individual species to whole genera.</title>
        <authorList>
            <person name="Goeker M."/>
        </authorList>
    </citation>
    <scope>NUCLEOTIDE SEQUENCE [LARGE SCALE GENOMIC DNA]</scope>
    <source>
        <strain evidence="2 3">DSM 24782</strain>
    </source>
</reference>